<dbReference type="OrthoDB" id="6275295at2759"/>
<keyword evidence="1" id="KW-0472">Membrane</keyword>
<organism evidence="2 3">
    <name type="scientific">Aulographum hederae CBS 113979</name>
    <dbReference type="NCBI Taxonomy" id="1176131"/>
    <lineage>
        <taxon>Eukaryota</taxon>
        <taxon>Fungi</taxon>
        <taxon>Dikarya</taxon>
        <taxon>Ascomycota</taxon>
        <taxon>Pezizomycotina</taxon>
        <taxon>Dothideomycetes</taxon>
        <taxon>Pleosporomycetidae</taxon>
        <taxon>Aulographales</taxon>
        <taxon>Aulographaceae</taxon>
    </lineage>
</organism>
<dbReference type="Proteomes" id="UP000800041">
    <property type="component" value="Unassembled WGS sequence"/>
</dbReference>
<dbReference type="AlphaFoldDB" id="A0A6G1GPW3"/>
<sequence length="148" mass="16195">MALSQNQRGDARNAPTIQLPTREELYRTIFVGNITEGVGGDEILERLLRATGSGPGKSQAKERKDKMATIHGALKNATRTVLSVGPDQPAGAGWQKEDVWTWLEYAGKLQKLRMSRGGMILTDVGIILCVITPVLFQLLYLSDFPNGV</sequence>
<keyword evidence="1" id="KW-1133">Transmembrane helix</keyword>
<proteinExistence type="predicted"/>
<feature type="transmembrane region" description="Helical" evidence="1">
    <location>
        <begin position="118"/>
        <end position="140"/>
    </location>
</feature>
<dbReference type="EMBL" id="ML977180">
    <property type="protein sequence ID" value="KAF1982862.1"/>
    <property type="molecule type" value="Genomic_DNA"/>
</dbReference>
<evidence type="ECO:0000256" key="1">
    <source>
        <dbReference type="SAM" id="Phobius"/>
    </source>
</evidence>
<keyword evidence="3" id="KW-1185">Reference proteome</keyword>
<evidence type="ECO:0000313" key="2">
    <source>
        <dbReference type="EMBL" id="KAF1982862.1"/>
    </source>
</evidence>
<reference evidence="2" key="1">
    <citation type="journal article" date="2020" name="Stud. Mycol.">
        <title>101 Dothideomycetes genomes: a test case for predicting lifestyles and emergence of pathogens.</title>
        <authorList>
            <person name="Haridas S."/>
            <person name="Albert R."/>
            <person name="Binder M."/>
            <person name="Bloem J."/>
            <person name="Labutti K."/>
            <person name="Salamov A."/>
            <person name="Andreopoulos B."/>
            <person name="Baker S."/>
            <person name="Barry K."/>
            <person name="Bills G."/>
            <person name="Bluhm B."/>
            <person name="Cannon C."/>
            <person name="Castanera R."/>
            <person name="Culley D."/>
            <person name="Daum C."/>
            <person name="Ezra D."/>
            <person name="Gonzalez J."/>
            <person name="Henrissat B."/>
            <person name="Kuo A."/>
            <person name="Liang C."/>
            <person name="Lipzen A."/>
            <person name="Lutzoni F."/>
            <person name="Magnuson J."/>
            <person name="Mondo S."/>
            <person name="Nolan M."/>
            <person name="Ohm R."/>
            <person name="Pangilinan J."/>
            <person name="Park H.-J."/>
            <person name="Ramirez L."/>
            <person name="Alfaro M."/>
            <person name="Sun H."/>
            <person name="Tritt A."/>
            <person name="Yoshinaga Y."/>
            <person name="Zwiers L.-H."/>
            <person name="Turgeon B."/>
            <person name="Goodwin S."/>
            <person name="Spatafora J."/>
            <person name="Crous P."/>
            <person name="Grigoriev I."/>
        </authorList>
    </citation>
    <scope>NUCLEOTIDE SEQUENCE</scope>
    <source>
        <strain evidence="2">CBS 113979</strain>
    </source>
</reference>
<gene>
    <name evidence="2" type="ORF">K402DRAFT_424252</name>
</gene>
<name>A0A6G1GPW3_9PEZI</name>
<protein>
    <submittedName>
        <fullName evidence="2">Uncharacterized protein</fullName>
    </submittedName>
</protein>
<keyword evidence="1" id="KW-0812">Transmembrane</keyword>
<evidence type="ECO:0000313" key="3">
    <source>
        <dbReference type="Proteomes" id="UP000800041"/>
    </source>
</evidence>
<accession>A0A6G1GPW3</accession>